<sequence length="299" mass="32741">MRVKFDINTKYSCQIGYPLDYSCAAYVHNRMYEIANLNAICLAIELKPEDLPAFIEGNRVMGMSGFDITTPFKSEIIKYLDECEESSRVFKCVNHVKWVDGKLVGVGLDGVGMGMAIARSGAKIEGSRVTILGAGAVAGPIAADLCKRGASSVCVINRTKEKAEYIAEQLKLLYPVKTYSLEMTKENLEKMAQKTDLLVQCTTLGAAGHKNDYKDLGFVDKLPDTAVVADVLYPHTSLLDKAAARGLKTVNGMGMLACQQIAMMKFRFDVDMPDSALKEAEEAVCIAVAMRDLRLAQKK</sequence>
<dbReference type="EC" id="1.1.1.25" evidence="2"/>
<name>A0A9D2L5A1_9FIRM</name>
<dbReference type="Gene3D" id="3.40.50.720">
    <property type="entry name" value="NAD(P)-binding Rossmann-like Domain"/>
    <property type="match status" value="1"/>
</dbReference>
<dbReference type="PANTHER" id="PTHR21089">
    <property type="entry name" value="SHIKIMATE DEHYDROGENASE"/>
    <property type="match status" value="1"/>
</dbReference>
<evidence type="ECO:0000313" key="8">
    <source>
        <dbReference type="Proteomes" id="UP000886804"/>
    </source>
</evidence>
<dbReference type="AlphaFoldDB" id="A0A9D2L5A1"/>
<keyword evidence="3" id="KW-0028">Amino-acid biosynthesis</keyword>
<dbReference type="EMBL" id="DWYS01000001">
    <property type="protein sequence ID" value="HJB06272.1"/>
    <property type="molecule type" value="Genomic_DNA"/>
</dbReference>
<dbReference type="InterPro" id="IPR036291">
    <property type="entry name" value="NAD(P)-bd_dom_sf"/>
</dbReference>
<comment type="catalytic activity">
    <reaction evidence="4">
        <text>shikimate + NADP(+) = 3-dehydroshikimate + NADPH + H(+)</text>
        <dbReference type="Rhea" id="RHEA:17737"/>
        <dbReference type="ChEBI" id="CHEBI:15378"/>
        <dbReference type="ChEBI" id="CHEBI:16630"/>
        <dbReference type="ChEBI" id="CHEBI:36208"/>
        <dbReference type="ChEBI" id="CHEBI:57783"/>
        <dbReference type="ChEBI" id="CHEBI:58349"/>
        <dbReference type="EC" id="1.1.1.25"/>
    </reaction>
</comment>
<dbReference type="GO" id="GO:0009073">
    <property type="term" value="P:aromatic amino acid family biosynthetic process"/>
    <property type="evidence" value="ECO:0007669"/>
    <property type="project" value="UniProtKB-KW"/>
</dbReference>
<dbReference type="Gene3D" id="3.40.50.10860">
    <property type="entry name" value="Leucine Dehydrogenase, chain A, domain 1"/>
    <property type="match status" value="1"/>
</dbReference>
<evidence type="ECO:0000313" key="7">
    <source>
        <dbReference type="EMBL" id="HJB06272.1"/>
    </source>
</evidence>
<organism evidence="7 8">
    <name type="scientific">Candidatus Enterocloster faecavium</name>
    <dbReference type="NCBI Taxonomy" id="2838560"/>
    <lineage>
        <taxon>Bacteria</taxon>
        <taxon>Bacillati</taxon>
        <taxon>Bacillota</taxon>
        <taxon>Clostridia</taxon>
        <taxon>Lachnospirales</taxon>
        <taxon>Lachnospiraceae</taxon>
        <taxon>Enterocloster</taxon>
    </lineage>
</organism>
<feature type="domain" description="Shikimate dehydrogenase substrate binding N-terminal" evidence="6">
    <location>
        <begin position="15"/>
        <end position="96"/>
    </location>
</feature>
<dbReference type="GO" id="GO:0004764">
    <property type="term" value="F:shikimate 3-dehydrogenase (NADP+) activity"/>
    <property type="evidence" value="ECO:0007669"/>
    <property type="project" value="UniProtKB-EC"/>
</dbReference>
<evidence type="ECO:0000256" key="1">
    <source>
        <dbReference type="ARBA" id="ARBA00004871"/>
    </source>
</evidence>
<comment type="caution">
    <text evidence="7">The sequence shown here is derived from an EMBL/GenBank/DDBJ whole genome shotgun (WGS) entry which is preliminary data.</text>
</comment>
<dbReference type="SUPFAM" id="SSF51735">
    <property type="entry name" value="NAD(P)-binding Rossmann-fold domains"/>
    <property type="match status" value="1"/>
</dbReference>
<comment type="pathway">
    <text evidence="1">Metabolic intermediate biosynthesis; chorismate biosynthesis; chorismate from D-erythrose 4-phosphate and phosphoenolpyruvate: step 4/7.</text>
</comment>
<accession>A0A9D2L5A1</accession>
<dbReference type="Proteomes" id="UP000886804">
    <property type="component" value="Unassembled WGS sequence"/>
</dbReference>
<dbReference type="SUPFAM" id="SSF53223">
    <property type="entry name" value="Aminoacid dehydrogenase-like, N-terminal domain"/>
    <property type="match status" value="1"/>
</dbReference>
<dbReference type="Pfam" id="PF08501">
    <property type="entry name" value="Shikimate_dh_N"/>
    <property type="match status" value="1"/>
</dbReference>
<protein>
    <recommendedName>
        <fullName evidence="2">shikimate dehydrogenase (NADP(+))</fullName>
        <ecNumber evidence="2">1.1.1.25</ecNumber>
    </recommendedName>
</protein>
<dbReference type="CDD" id="cd01065">
    <property type="entry name" value="NAD_bind_Shikimate_DH"/>
    <property type="match status" value="1"/>
</dbReference>
<dbReference type="InterPro" id="IPR013708">
    <property type="entry name" value="Shikimate_DH-bd_N"/>
</dbReference>
<gene>
    <name evidence="7" type="ORF">H9716_00175</name>
</gene>
<evidence type="ECO:0000256" key="2">
    <source>
        <dbReference type="ARBA" id="ARBA00012962"/>
    </source>
</evidence>
<evidence type="ECO:0000256" key="4">
    <source>
        <dbReference type="ARBA" id="ARBA00049442"/>
    </source>
</evidence>
<dbReference type="GO" id="GO:0019632">
    <property type="term" value="P:shikimate metabolic process"/>
    <property type="evidence" value="ECO:0007669"/>
    <property type="project" value="TreeGrafter"/>
</dbReference>
<reference evidence="7" key="1">
    <citation type="journal article" date="2021" name="PeerJ">
        <title>Extensive microbial diversity within the chicken gut microbiome revealed by metagenomics and culture.</title>
        <authorList>
            <person name="Gilroy R."/>
            <person name="Ravi A."/>
            <person name="Getino M."/>
            <person name="Pursley I."/>
            <person name="Horton D.L."/>
            <person name="Alikhan N.F."/>
            <person name="Baker D."/>
            <person name="Gharbi K."/>
            <person name="Hall N."/>
            <person name="Watson M."/>
            <person name="Adriaenssens E.M."/>
            <person name="Foster-Nyarko E."/>
            <person name="Jarju S."/>
            <person name="Secka A."/>
            <person name="Antonio M."/>
            <person name="Oren A."/>
            <person name="Chaudhuri R.R."/>
            <person name="La Ragione R."/>
            <person name="Hildebrand F."/>
            <person name="Pallen M.J."/>
        </authorList>
    </citation>
    <scope>NUCLEOTIDE SEQUENCE</scope>
    <source>
        <strain evidence="7">CHK188-4685</strain>
    </source>
</reference>
<evidence type="ECO:0000256" key="3">
    <source>
        <dbReference type="ARBA" id="ARBA00023141"/>
    </source>
</evidence>
<dbReference type="Pfam" id="PF01488">
    <property type="entry name" value="Shikimate_DH"/>
    <property type="match status" value="1"/>
</dbReference>
<dbReference type="InterPro" id="IPR006151">
    <property type="entry name" value="Shikm_DH/Glu-tRNA_Rdtase"/>
</dbReference>
<feature type="domain" description="Quinate/shikimate 5-dehydrogenase/glutamyl-tRNA reductase" evidence="5">
    <location>
        <begin position="123"/>
        <end position="202"/>
    </location>
</feature>
<dbReference type="InterPro" id="IPR046346">
    <property type="entry name" value="Aminoacid_DH-like_N_sf"/>
</dbReference>
<dbReference type="InterPro" id="IPR022893">
    <property type="entry name" value="Shikimate_DH_fam"/>
</dbReference>
<proteinExistence type="predicted"/>
<dbReference type="GO" id="GO:0009423">
    <property type="term" value="P:chorismate biosynthetic process"/>
    <property type="evidence" value="ECO:0007669"/>
    <property type="project" value="TreeGrafter"/>
</dbReference>
<evidence type="ECO:0000259" key="5">
    <source>
        <dbReference type="Pfam" id="PF01488"/>
    </source>
</evidence>
<keyword evidence="3" id="KW-0057">Aromatic amino acid biosynthesis</keyword>
<dbReference type="PANTHER" id="PTHR21089:SF1">
    <property type="entry name" value="BIFUNCTIONAL 3-DEHYDROQUINATE DEHYDRATASE_SHIKIMATE DEHYDROGENASE, CHLOROPLASTIC"/>
    <property type="match status" value="1"/>
</dbReference>
<reference evidence="7" key="2">
    <citation type="submission" date="2021-04" db="EMBL/GenBank/DDBJ databases">
        <authorList>
            <person name="Gilroy R."/>
        </authorList>
    </citation>
    <scope>NUCLEOTIDE SEQUENCE</scope>
    <source>
        <strain evidence="7">CHK188-4685</strain>
    </source>
</reference>
<evidence type="ECO:0000259" key="6">
    <source>
        <dbReference type="Pfam" id="PF08501"/>
    </source>
</evidence>